<protein>
    <submittedName>
        <fullName evidence="3">NIPSNAP family protein</fullName>
    </submittedName>
</protein>
<dbReference type="InterPro" id="IPR051557">
    <property type="entry name" value="NipSnap_domain"/>
</dbReference>
<proteinExistence type="inferred from homology"/>
<evidence type="ECO:0000259" key="2">
    <source>
        <dbReference type="Pfam" id="PF07978"/>
    </source>
</evidence>
<dbReference type="PANTHER" id="PTHR21017">
    <property type="entry name" value="NIPSNAP-RELATED"/>
    <property type="match status" value="1"/>
</dbReference>
<accession>A0ABV7WWI1</accession>
<evidence type="ECO:0000313" key="3">
    <source>
        <dbReference type="EMBL" id="MFC3703566.1"/>
    </source>
</evidence>
<gene>
    <name evidence="3" type="ORF">ACFOOL_02200</name>
</gene>
<dbReference type="InterPro" id="IPR012577">
    <property type="entry name" value="NIPSNAP"/>
</dbReference>
<evidence type="ECO:0000256" key="1">
    <source>
        <dbReference type="ARBA" id="ARBA00005291"/>
    </source>
</evidence>
<dbReference type="EMBL" id="JBHRYD010000001">
    <property type="protein sequence ID" value="MFC3703566.1"/>
    <property type="molecule type" value="Genomic_DNA"/>
</dbReference>
<dbReference type="Pfam" id="PF07978">
    <property type="entry name" value="NIPSNAP"/>
    <property type="match status" value="1"/>
</dbReference>
<comment type="similarity">
    <text evidence="1">Belongs to the NipSnap family.</text>
</comment>
<feature type="domain" description="NIPSNAP" evidence="2">
    <location>
        <begin position="4"/>
        <end position="102"/>
    </location>
</feature>
<organism evidence="3 4">
    <name type="scientific">Devosia honganensis</name>
    <dbReference type="NCBI Taxonomy" id="1610527"/>
    <lineage>
        <taxon>Bacteria</taxon>
        <taxon>Pseudomonadati</taxon>
        <taxon>Pseudomonadota</taxon>
        <taxon>Alphaproteobacteria</taxon>
        <taxon>Hyphomicrobiales</taxon>
        <taxon>Devosiaceae</taxon>
        <taxon>Devosia</taxon>
    </lineage>
</organism>
<dbReference type="RefSeq" id="WP_380094471.1">
    <property type="nucleotide sequence ID" value="NZ_JBHRYD010000001.1"/>
</dbReference>
<dbReference type="Gene3D" id="3.30.70.100">
    <property type="match status" value="1"/>
</dbReference>
<comment type="caution">
    <text evidence="3">The sequence shown here is derived from an EMBL/GenBank/DDBJ whole genome shotgun (WGS) entry which is preliminary data.</text>
</comment>
<dbReference type="InterPro" id="IPR011008">
    <property type="entry name" value="Dimeric_a/b-barrel"/>
</dbReference>
<dbReference type="Proteomes" id="UP001595613">
    <property type="component" value="Unassembled WGS sequence"/>
</dbReference>
<evidence type="ECO:0000313" key="4">
    <source>
        <dbReference type="Proteomes" id="UP001595613"/>
    </source>
</evidence>
<name>A0ABV7WWI1_9HYPH</name>
<dbReference type="SUPFAM" id="SSF54909">
    <property type="entry name" value="Dimeric alpha+beta barrel"/>
    <property type="match status" value="1"/>
</dbReference>
<sequence>MFIEERDYRIKTGKLAIFLEAYETLGLPIQTQYLGRMIGHFTTDIGELNHVVSLWAYDSLDDRARRRQAMFEDRRWQDYLQATTDLIDVQSSRILRPSAFSPLR</sequence>
<keyword evidence="4" id="KW-1185">Reference proteome</keyword>
<dbReference type="PANTHER" id="PTHR21017:SF17">
    <property type="entry name" value="PROTEIN NIPSNAP"/>
    <property type="match status" value="1"/>
</dbReference>
<reference evidence="4" key="1">
    <citation type="journal article" date="2019" name="Int. J. Syst. Evol. Microbiol.">
        <title>The Global Catalogue of Microorganisms (GCM) 10K type strain sequencing project: providing services to taxonomists for standard genome sequencing and annotation.</title>
        <authorList>
            <consortium name="The Broad Institute Genomics Platform"/>
            <consortium name="The Broad Institute Genome Sequencing Center for Infectious Disease"/>
            <person name="Wu L."/>
            <person name="Ma J."/>
        </authorList>
    </citation>
    <scope>NUCLEOTIDE SEQUENCE [LARGE SCALE GENOMIC DNA]</scope>
    <source>
        <strain evidence="4">KCTC 42281</strain>
    </source>
</reference>